<feature type="binding site" evidence="5">
    <location>
        <position position="130"/>
    </location>
    <ligand>
        <name>FMN</name>
        <dbReference type="ChEBI" id="CHEBI:58210"/>
    </ligand>
</feature>
<feature type="binding site" evidence="5">
    <location>
        <position position="288"/>
    </location>
    <ligand>
        <name>glyoxylate</name>
        <dbReference type="ChEBI" id="CHEBI:36655"/>
    </ligand>
</feature>
<dbReference type="Pfam" id="PF01070">
    <property type="entry name" value="FMN_dh"/>
    <property type="match status" value="1"/>
</dbReference>
<dbReference type="GO" id="GO:0010181">
    <property type="term" value="F:FMN binding"/>
    <property type="evidence" value="ECO:0007669"/>
    <property type="project" value="InterPro"/>
</dbReference>
<keyword evidence="2" id="KW-0560">Oxidoreductase</keyword>
<accession>F8K1S5</accession>
<feature type="binding site" evidence="5">
    <location>
        <position position="189"/>
    </location>
    <ligand>
        <name>glyoxylate</name>
        <dbReference type="ChEBI" id="CHEBI:36655"/>
    </ligand>
</feature>
<dbReference type="HOGENOM" id="CLU_020639_0_1_11"/>
<feature type="active site" description="Proton acceptor" evidence="4">
    <location>
        <position position="285"/>
    </location>
</feature>
<keyword evidence="8" id="KW-1185">Reference proteome</keyword>
<dbReference type="InterPro" id="IPR008259">
    <property type="entry name" value="FMN_hydac_DH_AS"/>
</dbReference>
<dbReference type="InterPro" id="IPR012133">
    <property type="entry name" value="Alpha-hydoxy_acid_DH_FMN"/>
</dbReference>
<protein>
    <submittedName>
        <fullName evidence="7">L-lactate dehydrogenase (Cytochrome) LldD1_1</fullName>
    </submittedName>
</protein>
<dbReference type="EMBL" id="CP003219">
    <property type="protein sequence ID" value="AEW92394.1"/>
    <property type="molecule type" value="Genomic_DNA"/>
</dbReference>
<feature type="binding site" evidence="5">
    <location>
        <position position="46"/>
    </location>
    <ligand>
        <name>glyoxylate</name>
        <dbReference type="ChEBI" id="CHEBI:36655"/>
    </ligand>
</feature>
<organism evidence="7 8">
    <name type="scientific">Streptantibioticus cattleyicolor (strain ATCC 35852 / DSM 46488 / JCM 4925 / NBRC 14057 / NRRL 8057)</name>
    <name type="common">Streptomyces cattleya</name>
    <dbReference type="NCBI Taxonomy" id="1003195"/>
    <lineage>
        <taxon>Bacteria</taxon>
        <taxon>Bacillati</taxon>
        <taxon>Actinomycetota</taxon>
        <taxon>Actinomycetes</taxon>
        <taxon>Kitasatosporales</taxon>
        <taxon>Streptomycetaceae</taxon>
        <taxon>Streptantibioticus</taxon>
    </lineage>
</organism>
<evidence type="ECO:0000259" key="6">
    <source>
        <dbReference type="PROSITE" id="PS51349"/>
    </source>
</evidence>
<dbReference type="PIRSF" id="PIRSF000138">
    <property type="entry name" value="Al-hdrx_acd_dh"/>
    <property type="match status" value="1"/>
</dbReference>
<dbReference type="AlphaFoldDB" id="F8K1S5"/>
<dbReference type="SUPFAM" id="SSF51395">
    <property type="entry name" value="FMN-linked oxidoreductases"/>
    <property type="match status" value="1"/>
</dbReference>
<reference evidence="8" key="1">
    <citation type="submission" date="2011-12" db="EMBL/GenBank/DDBJ databases">
        <title>Complete genome sequence of Streptomyces cattleya strain DSM 46488.</title>
        <authorList>
            <person name="Ou H.-Y."/>
            <person name="Li P."/>
            <person name="Zhao C."/>
            <person name="O'Hagan D."/>
            <person name="Deng Z."/>
        </authorList>
    </citation>
    <scope>NUCLEOTIDE SEQUENCE [LARGE SCALE GENOMIC DNA]</scope>
    <source>
        <strain evidence="8">ATCC 35852 / DSM 46488 / JCM 4925 / NBRC 14057 / NRRL 8057</strain>
    </source>
</reference>
<dbReference type="eggNOG" id="COG1304">
    <property type="taxonomic scope" value="Bacteria"/>
</dbReference>
<dbReference type="Proteomes" id="UP000007842">
    <property type="component" value="Chromosome"/>
</dbReference>
<keyword evidence="5" id="KW-0285">Flavoprotein</keyword>
<evidence type="ECO:0000256" key="3">
    <source>
        <dbReference type="ARBA" id="ARBA00024042"/>
    </source>
</evidence>
<feature type="binding site" evidence="5">
    <location>
        <begin position="338"/>
        <end position="339"/>
    </location>
    <ligand>
        <name>FMN</name>
        <dbReference type="ChEBI" id="CHEBI:58210"/>
    </ligand>
</feature>
<evidence type="ECO:0000256" key="5">
    <source>
        <dbReference type="PIRSR" id="PIRSR000138-2"/>
    </source>
</evidence>
<dbReference type="STRING" id="1003195.SCATT_00230"/>
<name>F8K1S5_STREN</name>
<feature type="binding site" evidence="5">
    <location>
        <begin position="315"/>
        <end position="319"/>
    </location>
    <ligand>
        <name>FMN</name>
        <dbReference type="ChEBI" id="CHEBI:58210"/>
    </ligand>
</feature>
<evidence type="ECO:0000313" key="8">
    <source>
        <dbReference type="Proteomes" id="UP000007842"/>
    </source>
</evidence>
<keyword evidence="5" id="KW-0288">FMN</keyword>
<feature type="binding site" evidence="5">
    <location>
        <position position="285"/>
    </location>
    <ligand>
        <name>glyoxylate</name>
        <dbReference type="ChEBI" id="CHEBI:36655"/>
    </ligand>
</feature>
<dbReference type="KEGG" id="scy:SCATT_00230"/>
<proteinExistence type="inferred from homology"/>
<comment type="cofactor">
    <cofactor evidence="1">
        <name>FMN</name>
        <dbReference type="ChEBI" id="CHEBI:58210"/>
    </cofactor>
</comment>
<accession>G8WVU9</accession>
<dbReference type="RefSeq" id="WP_014140798.1">
    <property type="nucleotide sequence ID" value="NC_016111.1"/>
</dbReference>
<feature type="binding site" evidence="5">
    <location>
        <position position="154"/>
    </location>
    <ligand>
        <name>glyoxylate</name>
        <dbReference type="ChEBI" id="CHEBI:36655"/>
    </ligand>
</feature>
<sequence length="388" mass="40986">MTQAFGSYQNEIYLDGLRGVLPRFPMAHAELAAKAEAAMAPAVWSYVAGGAGDEHTQRANVTAFERWGLVPRMLVGAAHRDLTVELFGTTLPAPLLMAPIGVLGICAQDGHGDLAAARAAARTGVPMIASTLATDPLEEVAAALGDTPGYFQLYTPTDRELAESLVRRAENAGFEAIVVTLDTWVTGWRPRDLSTANFPQLRGHCLANYTSDPVFRSRLPRTPEDDPQGAVLHWTQIFGNPLTWDDLPWLRSLTTLPLVLKGLCHPDDVRRAKDGGVDAVYCSNHGGRQANGGLPALDALPGVVEAADGLPVLFDSGVRSGADVVKAIALGATGVAVGRPYAYGLALGGTDGVVHVLRSLLAEADLVMAVDGYRALADLTPGSLRRVG</sequence>
<dbReference type="OrthoDB" id="9770452at2"/>
<evidence type="ECO:0000256" key="2">
    <source>
        <dbReference type="ARBA" id="ARBA00023002"/>
    </source>
</evidence>
<evidence type="ECO:0000256" key="4">
    <source>
        <dbReference type="PIRSR" id="PIRSR000138-1"/>
    </source>
</evidence>
<dbReference type="PROSITE" id="PS51349">
    <property type="entry name" value="FMN_HYDROXY_ACID_DH_2"/>
    <property type="match status" value="1"/>
</dbReference>
<feature type="binding site" evidence="5">
    <location>
        <begin position="99"/>
        <end position="101"/>
    </location>
    <ligand>
        <name>FMN</name>
        <dbReference type="ChEBI" id="CHEBI:58210"/>
    </ligand>
</feature>
<dbReference type="PANTHER" id="PTHR10578">
    <property type="entry name" value="S -2-HYDROXY-ACID OXIDASE-RELATED"/>
    <property type="match status" value="1"/>
</dbReference>
<dbReference type="InterPro" id="IPR000262">
    <property type="entry name" value="FMN-dep_DH"/>
</dbReference>
<dbReference type="Gene3D" id="3.20.20.70">
    <property type="entry name" value="Aldolase class I"/>
    <property type="match status" value="1"/>
</dbReference>
<feature type="binding site" evidence="5">
    <location>
        <position position="261"/>
    </location>
    <ligand>
        <name>FMN</name>
        <dbReference type="ChEBI" id="CHEBI:58210"/>
    </ligand>
</feature>
<dbReference type="InterPro" id="IPR037396">
    <property type="entry name" value="FMN_HAD"/>
</dbReference>
<feature type="binding site" evidence="5">
    <location>
        <position position="180"/>
    </location>
    <ligand>
        <name>FMN</name>
        <dbReference type="ChEBI" id="CHEBI:58210"/>
    </ligand>
</feature>
<dbReference type="KEGG" id="sct:SCAT_0021"/>
<feature type="binding site" evidence="5">
    <location>
        <position position="152"/>
    </location>
    <ligand>
        <name>FMN</name>
        <dbReference type="ChEBI" id="CHEBI:58210"/>
    </ligand>
</feature>
<evidence type="ECO:0000256" key="1">
    <source>
        <dbReference type="ARBA" id="ARBA00001917"/>
    </source>
</evidence>
<dbReference type="GO" id="GO:0016491">
    <property type="term" value="F:oxidoreductase activity"/>
    <property type="evidence" value="ECO:0007669"/>
    <property type="project" value="UniProtKB-KW"/>
</dbReference>
<dbReference type="PROSITE" id="PS00557">
    <property type="entry name" value="FMN_HYDROXY_ACID_DH_1"/>
    <property type="match status" value="1"/>
</dbReference>
<evidence type="ECO:0000313" key="7">
    <source>
        <dbReference type="EMBL" id="AEW92394.1"/>
    </source>
</evidence>
<feature type="binding site" evidence="5">
    <location>
        <position position="283"/>
    </location>
    <ligand>
        <name>FMN</name>
        <dbReference type="ChEBI" id="CHEBI:58210"/>
    </ligand>
</feature>
<dbReference type="PATRIC" id="fig|1003195.11.peg.1677"/>
<dbReference type="InterPro" id="IPR013785">
    <property type="entry name" value="Aldolase_TIM"/>
</dbReference>
<comment type="similarity">
    <text evidence="3">Belongs to the FMN-dependent alpha-hydroxy acid dehydrogenase family.</text>
</comment>
<feature type="domain" description="FMN hydroxy acid dehydrogenase" evidence="6">
    <location>
        <begin position="20"/>
        <end position="388"/>
    </location>
</feature>
<dbReference type="PANTHER" id="PTHR10578:SF143">
    <property type="entry name" value="FMN-DEPENDENT ALPHA-HYDROXY ACID DEHYDROGENASE PB1A11.03"/>
    <property type="match status" value="1"/>
</dbReference>
<gene>
    <name evidence="7" type="ordered locus">SCATT_00230</name>
</gene>